<dbReference type="GO" id="GO:0004144">
    <property type="term" value="F:diacylglycerol O-acyltransferase activity"/>
    <property type="evidence" value="ECO:0007669"/>
    <property type="project" value="UniProtKB-EC"/>
</dbReference>
<comment type="pathway">
    <text evidence="2">Lipid metabolism.</text>
</comment>
<comment type="catalytic activity">
    <reaction evidence="7">
        <text>an acyl-CoA + a 1,2-diacyl-sn-glycerol = a triacyl-sn-glycerol + CoA</text>
        <dbReference type="Rhea" id="RHEA:10868"/>
        <dbReference type="ChEBI" id="CHEBI:17815"/>
        <dbReference type="ChEBI" id="CHEBI:57287"/>
        <dbReference type="ChEBI" id="CHEBI:58342"/>
        <dbReference type="ChEBI" id="CHEBI:64615"/>
        <dbReference type="EC" id="2.3.1.20"/>
    </reaction>
</comment>
<dbReference type="PANTHER" id="PTHR31650">
    <property type="entry name" value="O-ACYLTRANSFERASE (WSD1-LIKE) FAMILY PROTEIN"/>
    <property type="match status" value="1"/>
</dbReference>
<evidence type="ECO:0000313" key="10">
    <source>
        <dbReference type="EMBL" id="ORX89201.1"/>
    </source>
</evidence>
<dbReference type="Gene3D" id="3.30.559.10">
    <property type="entry name" value="Chloramphenicol acetyltransferase-like domain"/>
    <property type="match status" value="1"/>
</dbReference>
<dbReference type="SUPFAM" id="SSF52777">
    <property type="entry name" value="CoA-dependent acyltransferases"/>
    <property type="match status" value="1"/>
</dbReference>
<feature type="domain" description="O-acyltransferase WSD1 C-terminal" evidence="9">
    <location>
        <begin position="297"/>
        <end position="434"/>
    </location>
</feature>
<dbReference type="STRING" id="1314790.A0A1Y1XTW5"/>
<comment type="catalytic activity">
    <reaction evidence="6">
        <text>a long chain fatty alcohol + a fatty acyl-CoA = a long-chain alcohol wax ester + CoA</text>
        <dbReference type="Rhea" id="RHEA:38443"/>
        <dbReference type="ChEBI" id="CHEBI:17135"/>
        <dbReference type="ChEBI" id="CHEBI:57287"/>
        <dbReference type="ChEBI" id="CHEBI:77636"/>
        <dbReference type="ChEBI" id="CHEBI:235323"/>
        <dbReference type="EC" id="2.3.1.75"/>
    </reaction>
</comment>
<keyword evidence="4" id="KW-0012">Acyltransferase</keyword>
<keyword evidence="11" id="KW-1185">Reference proteome</keyword>
<dbReference type="Proteomes" id="UP000193498">
    <property type="component" value="Unassembled WGS sequence"/>
</dbReference>
<sequence length="448" mass="50625">MHIDQSSPKYLAPIDVVFQHLETEEHPMTCTSVWTFKTPLDECLVTKEFCNLVDNYPKFRQCIHSRGSFKMPEWVDSPDFKLENHLHFVNLTGGTKEDVAAFGAERFVKLDPAMPLWNAYVINDLKDGGSALIVQAHHALSDGIGFLCCTLSLTSARDMKFSSKKASKVKKPASVQEFLVSMYLLFCQLCLLLLHVVQLSLWELRQLFQTHLILRKSLPLNPKEDVFKKSMSWSEPVDLEDVKLLRRRYNCTVNDILTTILTLAIRNYLSERSLLHDKTFRFLIPISVRRAGDLSLSNQVGGSSLFVPIESSDPSKLLSSIQHNMHFAKNSVEPLASCKLLAQFSYLPQSWYIPVCSWYAKQYNGVFTNIPGPQQPLRFAGQEIDDYVVYPPQTGPGGLGMGVISYNNKVVISVLTDETEAAPQLAKGIAEQFKLEFDRILNDAKLSQ</sequence>
<evidence type="ECO:0000259" key="9">
    <source>
        <dbReference type="Pfam" id="PF06974"/>
    </source>
</evidence>
<feature type="domain" description="O-acyltransferase WSD1-like N-terminal" evidence="8">
    <location>
        <begin position="11"/>
        <end position="256"/>
    </location>
</feature>
<reference evidence="10 11" key="1">
    <citation type="submission" date="2016-07" db="EMBL/GenBank/DDBJ databases">
        <title>Pervasive Adenine N6-methylation of Active Genes in Fungi.</title>
        <authorList>
            <consortium name="DOE Joint Genome Institute"/>
            <person name="Mondo S.J."/>
            <person name="Dannebaum R.O."/>
            <person name="Kuo R.C."/>
            <person name="Labutti K."/>
            <person name="Haridas S."/>
            <person name="Kuo A."/>
            <person name="Salamov A."/>
            <person name="Ahrendt S.R."/>
            <person name="Lipzen A."/>
            <person name="Sullivan W."/>
            <person name="Andreopoulos W.B."/>
            <person name="Clum A."/>
            <person name="Lindquist E."/>
            <person name="Daum C."/>
            <person name="Ramamoorthy G.K."/>
            <person name="Gryganskyi A."/>
            <person name="Culley D."/>
            <person name="Magnuson J.K."/>
            <person name="James T.Y."/>
            <person name="O'Malley M.A."/>
            <person name="Stajich J.E."/>
            <person name="Spatafora J.W."/>
            <person name="Visel A."/>
            <person name="Grigoriev I.V."/>
        </authorList>
    </citation>
    <scope>NUCLEOTIDE SEQUENCE [LARGE SCALE GENOMIC DNA]</scope>
    <source>
        <strain evidence="10 11">CBS 931.73</strain>
    </source>
</reference>
<evidence type="ECO:0000256" key="1">
    <source>
        <dbReference type="ARBA" id="ARBA00004771"/>
    </source>
</evidence>
<evidence type="ECO:0000313" key="11">
    <source>
        <dbReference type="Proteomes" id="UP000193498"/>
    </source>
</evidence>
<dbReference type="Pfam" id="PF03007">
    <property type="entry name" value="WS_DGAT_cat"/>
    <property type="match status" value="1"/>
</dbReference>
<dbReference type="PANTHER" id="PTHR31650:SF1">
    <property type="entry name" value="WAX ESTER SYNTHASE_DIACYLGLYCEROL ACYLTRANSFERASE 4-RELATED"/>
    <property type="match status" value="1"/>
</dbReference>
<dbReference type="InParanoid" id="A0A1Y1XTW5"/>
<comment type="caution">
    <text evidence="10">The sequence shown here is derived from an EMBL/GenBank/DDBJ whole genome shotgun (WGS) entry which is preliminary data.</text>
</comment>
<evidence type="ECO:0000256" key="6">
    <source>
        <dbReference type="ARBA" id="ARBA00047604"/>
    </source>
</evidence>
<dbReference type="EMBL" id="MCFE01000467">
    <property type="protein sequence ID" value="ORX89201.1"/>
    <property type="molecule type" value="Genomic_DNA"/>
</dbReference>
<evidence type="ECO:0000256" key="4">
    <source>
        <dbReference type="ARBA" id="ARBA00023315"/>
    </source>
</evidence>
<comment type="similarity">
    <text evidence="5">In the N-terminal section; belongs to the long-chain O-acyltransferase family.</text>
</comment>
<dbReference type="GO" id="GO:0019432">
    <property type="term" value="P:triglyceride biosynthetic process"/>
    <property type="evidence" value="ECO:0007669"/>
    <property type="project" value="UniProtKB-UniPathway"/>
</dbReference>
<dbReference type="InterPro" id="IPR045034">
    <property type="entry name" value="O-acyltransferase_WSD1-like"/>
</dbReference>
<organism evidence="10 11">
    <name type="scientific">Basidiobolus meristosporus CBS 931.73</name>
    <dbReference type="NCBI Taxonomy" id="1314790"/>
    <lineage>
        <taxon>Eukaryota</taxon>
        <taxon>Fungi</taxon>
        <taxon>Fungi incertae sedis</taxon>
        <taxon>Zoopagomycota</taxon>
        <taxon>Entomophthoromycotina</taxon>
        <taxon>Basidiobolomycetes</taxon>
        <taxon>Basidiobolales</taxon>
        <taxon>Basidiobolaceae</taxon>
        <taxon>Basidiobolus</taxon>
    </lineage>
</organism>
<dbReference type="InterPro" id="IPR009721">
    <property type="entry name" value="O-acyltransferase_WSD1_C"/>
</dbReference>
<evidence type="ECO:0000256" key="7">
    <source>
        <dbReference type="ARBA" id="ARBA00048109"/>
    </source>
</evidence>
<dbReference type="InterPro" id="IPR004255">
    <property type="entry name" value="O-acyltransferase_WSD1_N"/>
</dbReference>
<gene>
    <name evidence="10" type="ORF">K493DRAFT_318899</name>
</gene>
<dbReference type="UniPathway" id="UPA00282"/>
<name>A0A1Y1XTW5_9FUNG</name>
<dbReference type="InterPro" id="IPR023213">
    <property type="entry name" value="CAT-like_dom_sf"/>
</dbReference>
<dbReference type="GO" id="GO:0005886">
    <property type="term" value="C:plasma membrane"/>
    <property type="evidence" value="ECO:0007669"/>
    <property type="project" value="TreeGrafter"/>
</dbReference>
<dbReference type="GO" id="GO:0047196">
    <property type="term" value="F:long-chain-alcohol O-fatty-acyltransferase activity"/>
    <property type="evidence" value="ECO:0007669"/>
    <property type="project" value="UniProtKB-EC"/>
</dbReference>
<dbReference type="Pfam" id="PF06974">
    <property type="entry name" value="WS_DGAT_C"/>
    <property type="match status" value="1"/>
</dbReference>
<evidence type="ECO:0000259" key="8">
    <source>
        <dbReference type="Pfam" id="PF03007"/>
    </source>
</evidence>
<dbReference type="OrthoDB" id="619536at2759"/>
<proteinExistence type="inferred from homology"/>
<evidence type="ECO:0000256" key="2">
    <source>
        <dbReference type="ARBA" id="ARBA00005189"/>
    </source>
</evidence>
<keyword evidence="3" id="KW-0808">Transferase</keyword>
<dbReference type="AlphaFoldDB" id="A0A1Y1XTW5"/>
<evidence type="ECO:0000256" key="5">
    <source>
        <dbReference type="ARBA" id="ARBA00024360"/>
    </source>
</evidence>
<comment type="pathway">
    <text evidence="1">Glycerolipid metabolism; triacylglycerol biosynthesis.</text>
</comment>
<protein>
    <submittedName>
        <fullName evidence="10">Uncharacterized protein</fullName>
    </submittedName>
</protein>
<evidence type="ECO:0000256" key="3">
    <source>
        <dbReference type="ARBA" id="ARBA00022679"/>
    </source>
</evidence>
<accession>A0A1Y1XTW5</accession>